<dbReference type="InterPro" id="IPR052533">
    <property type="entry name" value="WalJ/YycJ-like"/>
</dbReference>
<sequence>MAKKIKFNSYQYSLFGDDTEPLVKESEDGVSELETPEVDLQETKVLKYISFGSGSSGNCAYLGNEDGGILIDAGVDMRKVVDGLQANGISPESVKGICLTHDHSDHVRYVYAFLRKYRNTGLFCTNRVLGGIFRRHSISRRVKDYHVAIFKEIPFKLAGFEITAFEVSHDGTCNSGFSIDFEGVKFVIATDLGAVTDRARYYMSQSDYLVIESNYDAKMLAEGKYPEYLKNRIRTDEGHLDNADTAAFVSEIYGPRLKYVFLCHLSEDNNTPELARRTVVDALVAKGVSVGEGTESLVDRSKDLQVVVLPRYDITRCYKFIVTTD</sequence>
<dbReference type="SUPFAM" id="SSF56281">
    <property type="entry name" value="Metallo-hydrolase/oxidoreductase"/>
    <property type="match status" value="1"/>
</dbReference>
<dbReference type="Gene3D" id="3.60.15.10">
    <property type="entry name" value="Ribonuclease Z/Hydroxyacylglutathione hydrolase-like"/>
    <property type="match status" value="1"/>
</dbReference>
<feature type="domain" description="Metallo-beta-lactamase" evidence="1">
    <location>
        <begin position="69"/>
        <end position="256"/>
    </location>
</feature>
<dbReference type="InterPro" id="IPR036866">
    <property type="entry name" value="RibonucZ/Hydroxyglut_hydro"/>
</dbReference>
<dbReference type="PANTHER" id="PTHR47619:SF1">
    <property type="entry name" value="EXODEOXYRIBONUCLEASE WALJ"/>
    <property type="match status" value="1"/>
</dbReference>
<accession>A0A9D9NKW2</accession>
<dbReference type="EMBL" id="JADIMC010000114">
    <property type="protein sequence ID" value="MBO8477200.1"/>
    <property type="molecule type" value="Genomic_DNA"/>
</dbReference>
<evidence type="ECO:0000313" key="3">
    <source>
        <dbReference type="Proteomes" id="UP000823598"/>
    </source>
</evidence>
<dbReference type="PANTHER" id="PTHR47619">
    <property type="entry name" value="METALLO-HYDROLASE YYCJ-RELATED"/>
    <property type="match status" value="1"/>
</dbReference>
<dbReference type="Pfam" id="PF12706">
    <property type="entry name" value="Lactamase_B_2"/>
    <property type="match status" value="1"/>
</dbReference>
<proteinExistence type="predicted"/>
<comment type="caution">
    <text evidence="2">The sequence shown here is derived from an EMBL/GenBank/DDBJ whole genome shotgun (WGS) entry which is preliminary data.</text>
</comment>
<evidence type="ECO:0000259" key="1">
    <source>
        <dbReference type="Pfam" id="PF12706"/>
    </source>
</evidence>
<dbReference type="InterPro" id="IPR001279">
    <property type="entry name" value="Metallo-B-lactamas"/>
</dbReference>
<protein>
    <submittedName>
        <fullName evidence="2">MBL fold metallo-hydrolase</fullName>
    </submittedName>
</protein>
<dbReference type="Proteomes" id="UP000823598">
    <property type="component" value="Unassembled WGS sequence"/>
</dbReference>
<reference evidence="2" key="2">
    <citation type="journal article" date="2021" name="PeerJ">
        <title>Extensive microbial diversity within the chicken gut microbiome revealed by metagenomics and culture.</title>
        <authorList>
            <person name="Gilroy R."/>
            <person name="Ravi A."/>
            <person name="Getino M."/>
            <person name="Pursley I."/>
            <person name="Horton D.L."/>
            <person name="Alikhan N.F."/>
            <person name="Baker D."/>
            <person name="Gharbi K."/>
            <person name="Hall N."/>
            <person name="Watson M."/>
            <person name="Adriaenssens E.M."/>
            <person name="Foster-Nyarko E."/>
            <person name="Jarju S."/>
            <person name="Secka A."/>
            <person name="Antonio M."/>
            <person name="Oren A."/>
            <person name="Chaudhuri R.R."/>
            <person name="La Ragione R."/>
            <person name="Hildebrand F."/>
            <person name="Pallen M.J."/>
        </authorList>
    </citation>
    <scope>NUCLEOTIDE SEQUENCE</scope>
    <source>
        <strain evidence="2">6919</strain>
    </source>
</reference>
<organism evidence="2 3">
    <name type="scientific">Candidatus Limisoma faecipullorum</name>
    <dbReference type="NCBI Taxonomy" id="2840854"/>
    <lineage>
        <taxon>Bacteria</taxon>
        <taxon>Pseudomonadati</taxon>
        <taxon>Bacteroidota</taxon>
        <taxon>Bacteroidia</taxon>
        <taxon>Bacteroidales</taxon>
        <taxon>Candidatus Limisoma</taxon>
    </lineage>
</organism>
<name>A0A9D9NKW2_9BACT</name>
<reference evidence="2" key="1">
    <citation type="submission" date="2020-10" db="EMBL/GenBank/DDBJ databases">
        <authorList>
            <person name="Gilroy R."/>
        </authorList>
    </citation>
    <scope>NUCLEOTIDE SEQUENCE</scope>
    <source>
        <strain evidence="2">6919</strain>
    </source>
</reference>
<evidence type="ECO:0000313" key="2">
    <source>
        <dbReference type="EMBL" id="MBO8477200.1"/>
    </source>
</evidence>
<dbReference type="AlphaFoldDB" id="A0A9D9NKW2"/>
<gene>
    <name evidence="2" type="ORF">IAB88_09440</name>
</gene>